<evidence type="ECO:0000256" key="2">
    <source>
        <dbReference type="ARBA" id="ARBA00009141"/>
    </source>
</evidence>
<dbReference type="InterPro" id="IPR037524">
    <property type="entry name" value="PA14/GLEYA"/>
</dbReference>
<evidence type="ECO:0000256" key="4">
    <source>
        <dbReference type="ARBA" id="ARBA00022729"/>
    </source>
</evidence>
<dbReference type="PANTHER" id="PTHR13460:SF0">
    <property type="entry name" value="MALECTIN"/>
    <property type="match status" value="1"/>
</dbReference>
<evidence type="ECO:0000259" key="12">
    <source>
        <dbReference type="PROSITE" id="PS51820"/>
    </source>
</evidence>
<feature type="region of interest" description="Disordered" evidence="10">
    <location>
        <begin position="319"/>
        <end position="347"/>
    </location>
</feature>
<dbReference type="InterPro" id="IPR011041">
    <property type="entry name" value="Quinoprot_gluc/sorb_DH_b-prop"/>
</dbReference>
<dbReference type="Gene3D" id="2.60.40.10">
    <property type="entry name" value="Immunoglobulins"/>
    <property type="match status" value="2"/>
</dbReference>
<gene>
    <name evidence="13" type="ORF">BU14_0176s0034</name>
</gene>
<evidence type="ECO:0000256" key="6">
    <source>
        <dbReference type="ARBA" id="ARBA00022989"/>
    </source>
</evidence>
<keyword evidence="6" id="KW-1133">Transmembrane helix</keyword>
<dbReference type="InterPro" id="IPR014756">
    <property type="entry name" value="Ig_E-set"/>
</dbReference>
<sequence>MGAMRVALLGAAAAVATAAAAAAQSVKLNVGGGAVAGFAADNGALVSGTSVTRNFDSEAVTGTGLPASVYQTFRSAVQSKPYAYAIPVANGEYSVKLHFAEVWGPAKADNVRLFSVAIEGTPVLSSYDLHADVGANVAAVKTYTTTVADGVLDIGFTSIKQNAVVMAIEVDAVAAVPTPTSTPEPTPSTVATPEPTPSAVATPEPTPTPTPASTATPAATPVPGGVVPIRVNVGGGAVAGFAADNGALVSGTSVTRNFDSEAVTGTGLPASVYQTFRSAVQSKPVKLHFAEVWGPAKADNVRLFSVAIEGTPVLSSYDLHADPTPSTVATPEPTPTPSPGTTATPAATPVPGAFAPIRVNVGGPAIGNFAADGGPASGATGQRTITAAVSGSTLPVGIFGSFRWAFNGGAFAYAFPVPAGSYTVKLHFAEVWDGAKGVGLRVFSVAVEGTPALTNYDTFAAVGANAAATETVTVDVTDGVLDVAFSSVVQNVVVMAIEVETAGSVPPTPTPSATPAVTPSATPVSSAGLPILLNAGGPNVGDYVADTAFVSLPPGTSTGTIVKPVEGTDNDALYHTFRFGKVVKYVFPLPPGTYELSLLFAEVYTPTAVAGARVFSVAVGDGAGTTTVLSDFDIFASVGDATAVRKEFSVDVVTGPLVVVMTASVQNVAVQGVEVYAPGTRPAPTPVPTPDVTPPPPGPADHFAHAVIGDIPTIMDVDGDGQQAVALTGFGSHTHRFVDGVADSLVRATWFNNDTEVVLGEGLSILTMLPLGSTNVRLEVEDSGGDVSADFTVGSVVGSLAQGAYCYYYASGVTLPLPAVVNAEPKPVFAAVAEDLAFPGGGAFPAGPHGASNFVQRCVFFYKAPAAGNYTFSATYAGGVALFVDAETVFDVTSGAATGVVELAEGMHEGQLHYQAGAAPSVAVAVNGTAVPAVALEWDSATVLPVITGVSPSTGSTGGGDQVTITGIGFFLEVDVAFGGTPATDVVKVDSSSLSVTTPPSAAETTVDLTVMAGGSVANEGGVSNGLPFTYAGSCPPIAFTQKTLTAAGGGDQFIKAPTSIVLGPDGRVYVGLYSSVVQAFTIDADYVVSDTCTSESLGCQRSVLSLAFDPLAPGDGLVLYAATSILYYHQNLGQPLEDWDNGEIKVLQPNVNGFCLGVVDTPISGLPVSNHDHSVQGLEWTLAGELLIAVGGFTNQGANVNGIKLGGLDETPLSGAYLIADVRKPGFDGAVTYNATTNERYSVQTGGFDVKTYAVGLRNSYDGTLHTNGNLYATDNGPNGGFGDQALGCDASGPAKGTKDELLLLTPGSYHGHPNRNRARTDPRQCNYFKPSAPASPGYTPTLADLKKSSMNGVVEYLGNHWCGALKHDLLISKFTGQNSAGETLRAQLGGGGTSVTALTTVAPFSGLLMAPAPSGALVACQPQKNKVIIYEPVMPAPPAGAPPAVAALTPHRGPAGGGNTVTIGGSNFGAAPTATLGGAPCTGVTDVAADGSSFMCTVPAGTPGGLVKAVVTRGGTAPRAA</sequence>
<keyword evidence="14" id="KW-1185">Reference proteome</keyword>
<feature type="domain" description="PA14" evidence="12">
    <location>
        <begin position="799"/>
        <end position="1011"/>
    </location>
</feature>
<feature type="compositionally biased region" description="Low complexity" evidence="10">
    <location>
        <begin position="187"/>
        <end position="203"/>
    </location>
</feature>
<dbReference type="PROSITE" id="PS51820">
    <property type="entry name" value="PA14"/>
    <property type="match status" value="1"/>
</dbReference>
<evidence type="ECO:0000256" key="3">
    <source>
        <dbReference type="ARBA" id="ARBA00022692"/>
    </source>
</evidence>
<keyword evidence="8" id="KW-0325">Glycoprotein</keyword>
<dbReference type="InterPro" id="IPR013783">
    <property type="entry name" value="Ig-like_fold"/>
</dbReference>
<evidence type="ECO:0000256" key="5">
    <source>
        <dbReference type="ARBA" id="ARBA00022824"/>
    </source>
</evidence>
<proteinExistence type="inferred from homology"/>
<evidence type="ECO:0000256" key="11">
    <source>
        <dbReference type="SAM" id="SignalP"/>
    </source>
</evidence>
<feature type="chain" id="PRO_5012597844" description="PA14 domain-containing protein" evidence="11">
    <location>
        <begin position="24"/>
        <end position="1523"/>
    </location>
</feature>
<dbReference type="CDD" id="cd00603">
    <property type="entry name" value="IPT_PCSR"/>
    <property type="match status" value="1"/>
</dbReference>
<organism evidence="13 14">
    <name type="scientific">Porphyra umbilicalis</name>
    <name type="common">Purple laver</name>
    <name type="synonym">Red alga</name>
    <dbReference type="NCBI Taxonomy" id="2786"/>
    <lineage>
        <taxon>Eukaryota</taxon>
        <taxon>Rhodophyta</taxon>
        <taxon>Bangiophyceae</taxon>
        <taxon>Bangiales</taxon>
        <taxon>Bangiaceae</taxon>
        <taxon>Porphyra</taxon>
    </lineage>
</organism>
<keyword evidence="4 11" id="KW-0732">Signal</keyword>
<keyword evidence="3" id="KW-0812">Transmembrane</keyword>
<dbReference type="InterPro" id="IPR039155">
    <property type="entry name" value="MLEC"/>
</dbReference>
<dbReference type="InterPro" id="IPR008979">
    <property type="entry name" value="Galactose-bd-like_sf"/>
</dbReference>
<feature type="compositionally biased region" description="Low complexity" evidence="10">
    <location>
        <begin position="211"/>
        <end position="223"/>
    </location>
</feature>
<dbReference type="Proteomes" id="UP000218209">
    <property type="component" value="Unassembled WGS sequence"/>
</dbReference>
<dbReference type="InterPro" id="IPR002909">
    <property type="entry name" value="IPT_dom"/>
</dbReference>
<name>A0A1X6P7C1_PORUM</name>
<protein>
    <recommendedName>
        <fullName evidence="12">PA14 domain-containing protein</fullName>
    </recommendedName>
</protein>
<dbReference type="SMART" id="SM00429">
    <property type="entry name" value="IPT"/>
    <property type="match status" value="2"/>
</dbReference>
<evidence type="ECO:0000256" key="9">
    <source>
        <dbReference type="ARBA" id="ARBA00023277"/>
    </source>
</evidence>
<dbReference type="GO" id="GO:0030246">
    <property type="term" value="F:carbohydrate binding"/>
    <property type="evidence" value="ECO:0007669"/>
    <property type="project" value="InterPro"/>
</dbReference>
<dbReference type="SUPFAM" id="SSF49785">
    <property type="entry name" value="Galactose-binding domain-like"/>
    <property type="match status" value="2"/>
</dbReference>
<keyword evidence="9" id="KW-0119">Carbohydrate metabolism</keyword>
<evidence type="ECO:0000313" key="13">
    <source>
        <dbReference type="EMBL" id="OSX76792.1"/>
    </source>
</evidence>
<dbReference type="OrthoDB" id="663146at2759"/>
<keyword evidence="7" id="KW-0472">Membrane</keyword>
<dbReference type="CDD" id="cd00102">
    <property type="entry name" value="IPT"/>
    <property type="match status" value="1"/>
</dbReference>
<dbReference type="SUPFAM" id="SSF50952">
    <property type="entry name" value="Soluble quinoprotein glucose dehydrogenase"/>
    <property type="match status" value="1"/>
</dbReference>
<dbReference type="Gene3D" id="2.60.120.430">
    <property type="entry name" value="Galactose-binding lectin"/>
    <property type="match status" value="4"/>
</dbReference>
<evidence type="ECO:0000256" key="10">
    <source>
        <dbReference type="SAM" id="MobiDB-lite"/>
    </source>
</evidence>
<comment type="similarity">
    <text evidence="2">Belongs to the malectin family.</text>
</comment>
<dbReference type="InterPro" id="IPR021720">
    <property type="entry name" value="Malectin_dom"/>
</dbReference>
<feature type="signal peptide" evidence="11">
    <location>
        <begin position="1"/>
        <end position="23"/>
    </location>
</feature>
<feature type="region of interest" description="Disordered" evidence="10">
    <location>
        <begin position="178"/>
        <end position="223"/>
    </location>
</feature>
<dbReference type="SUPFAM" id="SSF81296">
    <property type="entry name" value="E set domains"/>
    <property type="match status" value="2"/>
</dbReference>
<dbReference type="Pfam" id="PF01833">
    <property type="entry name" value="TIG"/>
    <property type="match status" value="2"/>
</dbReference>
<reference evidence="13 14" key="1">
    <citation type="submission" date="2017-03" db="EMBL/GenBank/DDBJ databases">
        <title>WGS assembly of Porphyra umbilicalis.</title>
        <authorList>
            <person name="Brawley S.H."/>
            <person name="Blouin N.A."/>
            <person name="Ficko-Blean E."/>
            <person name="Wheeler G.L."/>
            <person name="Lohr M."/>
            <person name="Goodson H.V."/>
            <person name="Jenkins J.W."/>
            <person name="Blaby-Haas C.E."/>
            <person name="Helliwell K.E."/>
            <person name="Chan C."/>
            <person name="Marriage T."/>
            <person name="Bhattacharya D."/>
            <person name="Klein A.S."/>
            <person name="Badis Y."/>
            <person name="Brodie J."/>
            <person name="Cao Y."/>
            <person name="Collen J."/>
            <person name="Dittami S.M."/>
            <person name="Gachon C.M."/>
            <person name="Green B.R."/>
            <person name="Karpowicz S."/>
            <person name="Kim J.W."/>
            <person name="Kudahl U."/>
            <person name="Lin S."/>
            <person name="Michel G."/>
            <person name="Mittag M."/>
            <person name="Olson B.J."/>
            <person name="Pangilinan J."/>
            <person name="Peng Y."/>
            <person name="Qiu H."/>
            <person name="Shu S."/>
            <person name="Singer J.T."/>
            <person name="Smith A.G."/>
            <person name="Sprecher B.N."/>
            <person name="Wagner V."/>
            <person name="Wang W."/>
            <person name="Wang Z.-Y."/>
            <person name="Yan J."/>
            <person name="Yarish C."/>
            <person name="Zoeuner-Riek S."/>
            <person name="Zhuang Y."/>
            <person name="Zou Y."/>
            <person name="Lindquist E.A."/>
            <person name="Grimwood J."/>
            <person name="Barry K."/>
            <person name="Rokhsar D.S."/>
            <person name="Schmutz J."/>
            <person name="Stiller J.W."/>
            <person name="Grossman A.R."/>
            <person name="Prochnik S.E."/>
        </authorList>
    </citation>
    <scope>NUCLEOTIDE SEQUENCE [LARGE SCALE GENOMIC DNA]</scope>
    <source>
        <strain evidence="13">4086291</strain>
    </source>
</reference>
<comment type="subcellular location">
    <subcellularLocation>
        <location evidence="1">Endoplasmic reticulum membrane</location>
        <topology evidence="1">Single-pass type I membrane protein</topology>
    </subcellularLocation>
</comment>
<dbReference type="Pfam" id="PF11721">
    <property type="entry name" value="Malectin"/>
    <property type="match status" value="3"/>
</dbReference>
<dbReference type="Gene3D" id="2.120.10.30">
    <property type="entry name" value="TolB, C-terminal domain"/>
    <property type="match status" value="1"/>
</dbReference>
<dbReference type="PANTHER" id="PTHR13460">
    <property type="match status" value="1"/>
</dbReference>
<keyword evidence="5" id="KW-0256">Endoplasmic reticulum</keyword>
<dbReference type="InterPro" id="IPR011042">
    <property type="entry name" value="6-blade_b-propeller_TolB-like"/>
</dbReference>
<accession>A0A1X6P7C1</accession>
<evidence type="ECO:0000256" key="8">
    <source>
        <dbReference type="ARBA" id="ARBA00023180"/>
    </source>
</evidence>
<dbReference type="GO" id="GO:0005789">
    <property type="term" value="C:endoplasmic reticulum membrane"/>
    <property type="evidence" value="ECO:0007669"/>
    <property type="project" value="UniProtKB-SubCell"/>
</dbReference>
<evidence type="ECO:0000256" key="7">
    <source>
        <dbReference type="ARBA" id="ARBA00023136"/>
    </source>
</evidence>
<dbReference type="EMBL" id="KV918856">
    <property type="protein sequence ID" value="OSX76792.1"/>
    <property type="molecule type" value="Genomic_DNA"/>
</dbReference>
<evidence type="ECO:0000313" key="14">
    <source>
        <dbReference type="Proteomes" id="UP000218209"/>
    </source>
</evidence>
<evidence type="ECO:0000256" key="1">
    <source>
        <dbReference type="ARBA" id="ARBA00004115"/>
    </source>
</evidence>